<evidence type="ECO:0000256" key="1">
    <source>
        <dbReference type="SAM" id="MobiDB-lite"/>
    </source>
</evidence>
<dbReference type="OrthoDB" id="5416037at2759"/>
<dbReference type="EMBL" id="JAGPYM010000008">
    <property type="protein sequence ID" value="KAH6891321.1"/>
    <property type="molecule type" value="Genomic_DNA"/>
</dbReference>
<dbReference type="PANTHER" id="PTHR34502">
    <property type="entry name" value="DUF6594 DOMAIN-CONTAINING PROTEIN-RELATED"/>
    <property type="match status" value="1"/>
</dbReference>
<evidence type="ECO:0000259" key="3">
    <source>
        <dbReference type="Pfam" id="PF20237"/>
    </source>
</evidence>
<dbReference type="InterPro" id="IPR046529">
    <property type="entry name" value="DUF6594"/>
</dbReference>
<evidence type="ECO:0000313" key="5">
    <source>
        <dbReference type="Proteomes" id="UP000777438"/>
    </source>
</evidence>
<feature type="compositionally biased region" description="Low complexity" evidence="1">
    <location>
        <begin position="174"/>
        <end position="183"/>
    </location>
</feature>
<reference evidence="4 5" key="1">
    <citation type="journal article" date="2021" name="Nat. Commun.">
        <title>Genetic determinants of endophytism in the Arabidopsis root mycobiome.</title>
        <authorList>
            <person name="Mesny F."/>
            <person name="Miyauchi S."/>
            <person name="Thiergart T."/>
            <person name="Pickel B."/>
            <person name="Atanasova L."/>
            <person name="Karlsson M."/>
            <person name="Huettel B."/>
            <person name="Barry K.W."/>
            <person name="Haridas S."/>
            <person name="Chen C."/>
            <person name="Bauer D."/>
            <person name="Andreopoulos W."/>
            <person name="Pangilinan J."/>
            <person name="LaButti K."/>
            <person name="Riley R."/>
            <person name="Lipzen A."/>
            <person name="Clum A."/>
            <person name="Drula E."/>
            <person name="Henrissat B."/>
            <person name="Kohler A."/>
            <person name="Grigoriev I.V."/>
            <person name="Martin F.M."/>
            <person name="Hacquard S."/>
        </authorList>
    </citation>
    <scope>NUCLEOTIDE SEQUENCE [LARGE SCALE GENOMIC DNA]</scope>
    <source>
        <strain evidence="4 5">MPI-CAGE-CH-0241</strain>
    </source>
</reference>
<keyword evidence="5" id="KW-1185">Reference proteome</keyword>
<accession>A0A9P8WA25</accession>
<keyword evidence="2" id="KW-0472">Membrane</keyword>
<feature type="transmembrane region" description="Helical" evidence="2">
    <location>
        <begin position="530"/>
        <end position="547"/>
    </location>
</feature>
<comment type="caution">
    <text evidence="4">The sequence shown here is derived from an EMBL/GenBank/DDBJ whole genome shotgun (WGS) entry which is preliminary data.</text>
</comment>
<dbReference type="Pfam" id="PF20237">
    <property type="entry name" value="DUF6594"/>
    <property type="match status" value="1"/>
</dbReference>
<feature type="compositionally biased region" description="Basic and acidic residues" evidence="1">
    <location>
        <begin position="52"/>
        <end position="62"/>
    </location>
</feature>
<feature type="compositionally biased region" description="Polar residues" evidence="1">
    <location>
        <begin position="135"/>
        <end position="150"/>
    </location>
</feature>
<feature type="compositionally biased region" description="Basic residues" evidence="1">
    <location>
        <begin position="123"/>
        <end position="133"/>
    </location>
</feature>
<feature type="region of interest" description="Disordered" evidence="1">
    <location>
        <begin position="1"/>
        <end position="199"/>
    </location>
</feature>
<feature type="compositionally biased region" description="Polar residues" evidence="1">
    <location>
        <begin position="63"/>
        <end position="101"/>
    </location>
</feature>
<feature type="region of interest" description="Disordered" evidence="1">
    <location>
        <begin position="440"/>
        <end position="463"/>
    </location>
</feature>
<sequence length="548" mass="59825">MSSEVDLIPSASSSRSENAVRRRGGPKARPLSSTVSTRSSESAIPHVLPDAIVDHGEDHSSSEDTAPQSSPPVTTSAAITGFISSESGTSDANTPSHSSLTEFAPLEEEMGSISNTARERRGPRSRRLPRLAHQRPNSLALSESESSFVTQDAGHYPSQDSGHFRARRRVAQMSPSISSSTPSDVVNDPLSEYQPGSDLSWSPEYPEYAIASQPPPQFTPSFDPRFAGPHQYPQYPIPPYSEYGVPETPRGTAPYPYFQAPPQPPPVAPQPSTPMAAAPPVGPHPGNWVLNGYALLAAKIAGDIVGPPVKPIYRRFDTASHRVLLSLQDQIVDLKERIDDMDATDAQRRHGAPAAERVERGSGEEFHRRKGETMGMLTRKLQQYYTLLTSLNNMLEMSQPTEDEIRAYRRFLDAERPVVEAEAEFLNAHDLVVMENRRTINPGEEPPQQENQGNRRNAPAGQRGLLPRGQLQELAVGMIVATFGPLVTFPVVRDFAGRLTIVLLASVAVYVVLLRSGLNPLASAQQVQEVLVWGATYIGSMAILAWLL</sequence>
<keyword evidence="2" id="KW-1133">Transmembrane helix</keyword>
<feature type="domain" description="DUF6594" evidence="3">
    <location>
        <begin position="293"/>
        <end position="540"/>
    </location>
</feature>
<feature type="compositionally biased region" description="Low complexity" evidence="1">
    <location>
        <begin position="32"/>
        <end position="42"/>
    </location>
</feature>
<protein>
    <recommendedName>
        <fullName evidence="3">DUF6594 domain-containing protein</fullName>
    </recommendedName>
</protein>
<proteinExistence type="predicted"/>
<gene>
    <name evidence="4" type="ORF">B0T10DRAFT_309439</name>
</gene>
<evidence type="ECO:0000313" key="4">
    <source>
        <dbReference type="EMBL" id="KAH6891321.1"/>
    </source>
</evidence>
<feature type="transmembrane region" description="Helical" evidence="2">
    <location>
        <begin position="499"/>
        <end position="518"/>
    </location>
</feature>
<organism evidence="4 5">
    <name type="scientific">Thelonectria olida</name>
    <dbReference type="NCBI Taxonomy" id="1576542"/>
    <lineage>
        <taxon>Eukaryota</taxon>
        <taxon>Fungi</taxon>
        <taxon>Dikarya</taxon>
        <taxon>Ascomycota</taxon>
        <taxon>Pezizomycotina</taxon>
        <taxon>Sordariomycetes</taxon>
        <taxon>Hypocreomycetidae</taxon>
        <taxon>Hypocreales</taxon>
        <taxon>Nectriaceae</taxon>
        <taxon>Thelonectria</taxon>
    </lineage>
</organism>
<dbReference type="Proteomes" id="UP000777438">
    <property type="component" value="Unassembled WGS sequence"/>
</dbReference>
<name>A0A9P8WA25_9HYPO</name>
<evidence type="ECO:0000256" key="2">
    <source>
        <dbReference type="SAM" id="Phobius"/>
    </source>
</evidence>
<keyword evidence="2" id="KW-0812">Transmembrane</keyword>
<dbReference type="AlphaFoldDB" id="A0A9P8WA25"/>